<dbReference type="InterPro" id="IPR006260">
    <property type="entry name" value="TonB/TolA_C"/>
</dbReference>
<name>A0A255XSS2_9PROT</name>
<dbReference type="Gene3D" id="3.30.1150.10">
    <property type="match status" value="1"/>
</dbReference>
<feature type="signal peptide" evidence="6">
    <location>
        <begin position="1"/>
        <end position="22"/>
    </location>
</feature>
<keyword evidence="3" id="KW-1133">Transmembrane helix</keyword>
<dbReference type="Pfam" id="PF03544">
    <property type="entry name" value="TonB_C"/>
    <property type="match status" value="1"/>
</dbReference>
<dbReference type="SUPFAM" id="SSF74653">
    <property type="entry name" value="TolA/TonB C-terminal domain"/>
    <property type="match status" value="1"/>
</dbReference>
<dbReference type="EMBL" id="NOXS01000031">
    <property type="protein sequence ID" value="OYQ19485.1"/>
    <property type="molecule type" value="Genomic_DNA"/>
</dbReference>
<proteinExistence type="predicted"/>
<comment type="caution">
    <text evidence="8">The sequence shown here is derived from an EMBL/GenBank/DDBJ whole genome shotgun (WGS) entry which is preliminary data.</text>
</comment>
<evidence type="ECO:0000313" key="8">
    <source>
        <dbReference type="EMBL" id="OYQ19485.1"/>
    </source>
</evidence>
<dbReference type="AlphaFoldDB" id="A0A255XSS2"/>
<dbReference type="NCBIfam" id="TIGR01352">
    <property type="entry name" value="tonB_Cterm"/>
    <property type="match status" value="1"/>
</dbReference>
<feature type="chain" id="PRO_5012852608" description="TonB C-terminal domain-containing protein" evidence="6">
    <location>
        <begin position="23"/>
        <end position="283"/>
    </location>
</feature>
<gene>
    <name evidence="8" type="ORF">CHR90_08685</name>
</gene>
<accession>A0A255XSS2</accession>
<protein>
    <recommendedName>
        <fullName evidence="7">TonB C-terminal domain-containing protein</fullName>
    </recommendedName>
</protein>
<keyword evidence="6" id="KW-0732">Signal</keyword>
<evidence type="ECO:0000256" key="6">
    <source>
        <dbReference type="SAM" id="SignalP"/>
    </source>
</evidence>
<feature type="compositionally biased region" description="Pro residues" evidence="5">
    <location>
        <begin position="116"/>
        <end position="134"/>
    </location>
</feature>
<keyword evidence="2" id="KW-0812">Transmembrane</keyword>
<feature type="compositionally biased region" description="Low complexity" evidence="5">
    <location>
        <begin position="151"/>
        <end position="170"/>
    </location>
</feature>
<evidence type="ECO:0000256" key="5">
    <source>
        <dbReference type="SAM" id="MobiDB-lite"/>
    </source>
</evidence>
<feature type="domain" description="TonB C-terminal" evidence="7">
    <location>
        <begin position="192"/>
        <end position="283"/>
    </location>
</feature>
<reference evidence="8 9" key="1">
    <citation type="submission" date="2017-07" db="EMBL/GenBank/DDBJ databases">
        <title>Elstera cyanobacteriorum sp. nov., a novel bacterium isolated from cyanobacterial aggregates in a eutrophic lake.</title>
        <authorList>
            <person name="Cai H."/>
        </authorList>
    </citation>
    <scope>NUCLEOTIDE SEQUENCE [LARGE SCALE GENOMIC DNA]</scope>
    <source>
        <strain evidence="8 9">TH019</strain>
    </source>
</reference>
<evidence type="ECO:0000259" key="7">
    <source>
        <dbReference type="PROSITE" id="PS52015"/>
    </source>
</evidence>
<feature type="compositionally biased region" description="Pro residues" evidence="5">
    <location>
        <begin position="82"/>
        <end position="99"/>
    </location>
</feature>
<dbReference type="InterPro" id="IPR037682">
    <property type="entry name" value="TonB_C"/>
</dbReference>
<feature type="region of interest" description="Disordered" evidence="5">
    <location>
        <begin position="42"/>
        <end position="170"/>
    </location>
</feature>
<dbReference type="OrthoDB" id="8481221at2"/>
<dbReference type="Proteomes" id="UP000216361">
    <property type="component" value="Unassembled WGS sequence"/>
</dbReference>
<comment type="subcellular location">
    <subcellularLocation>
        <location evidence="1">Membrane</location>
        <topology evidence="1">Single-pass membrane protein</topology>
    </subcellularLocation>
</comment>
<keyword evidence="4" id="KW-0472">Membrane</keyword>
<evidence type="ECO:0000256" key="1">
    <source>
        <dbReference type="ARBA" id="ARBA00004167"/>
    </source>
</evidence>
<evidence type="ECO:0000256" key="3">
    <source>
        <dbReference type="ARBA" id="ARBA00022989"/>
    </source>
</evidence>
<evidence type="ECO:0000256" key="2">
    <source>
        <dbReference type="ARBA" id="ARBA00022692"/>
    </source>
</evidence>
<dbReference type="GO" id="GO:0055085">
    <property type="term" value="P:transmembrane transport"/>
    <property type="evidence" value="ECO:0007669"/>
    <property type="project" value="InterPro"/>
</dbReference>
<feature type="compositionally biased region" description="Pro residues" evidence="5">
    <location>
        <begin position="48"/>
        <end position="74"/>
    </location>
</feature>
<evidence type="ECO:0000256" key="4">
    <source>
        <dbReference type="ARBA" id="ARBA00023136"/>
    </source>
</evidence>
<sequence length="283" mass="29754">MAKAFVASFTLHAAAVGLLIWATPDPQMQPVEAPQLIELQPLAMLSEAPPPAPAEPPPEPVKVETPPEPTPVEPTPVAVAEVPPPPEPPPLDLPLPEPPPELKPEELIRSATPPVADLPPPPPPLPPKPAPKPKPIVAKSPPAVPKPPQAVIPAAQPVGEPVPQAAPSPVVARDPAPVVAAAPPAPPAPDSDYISKLSSWLARHKPDAGRTMRGQRQGEVLVEFTLRRDGSVLGKRLVQSSGNETLDKAALEMIDRANPMPAMPASFAAETWTLVIPVNFQLR</sequence>
<dbReference type="GO" id="GO:0016020">
    <property type="term" value="C:membrane"/>
    <property type="evidence" value="ECO:0007669"/>
    <property type="project" value="UniProtKB-SubCell"/>
</dbReference>
<evidence type="ECO:0000313" key="9">
    <source>
        <dbReference type="Proteomes" id="UP000216361"/>
    </source>
</evidence>
<dbReference type="PROSITE" id="PS52015">
    <property type="entry name" value="TONB_CTD"/>
    <property type="match status" value="1"/>
</dbReference>
<keyword evidence="9" id="KW-1185">Reference proteome</keyword>
<dbReference type="RefSeq" id="WP_094408590.1">
    <property type="nucleotide sequence ID" value="NZ_BMJZ01000004.1"/>
</dbReference>
<organism evidence="8 9">
    <name type="scientific">Elstera cyanobacteriorum</name>
    <dbReference type="NCBI Taxonomy" id="2022747"/>
    <lineage>
        <taxon>Bacteria</taxon>
        <taxon>Pseudomonadati</taxon>
        <taxon>Pseudomonadota</taxon>
        <taxon>Alphaproteobacteria</taxon>
        <taxon>Rhodospirillales</taxon>
        <taxon>Rhodospirillaceae</taxon>
        <taxon>Elstera</taxon>
    </lineage>
</organism>